<protein>
    <recommendedName>
        <fullName evidence="3 6">Flagellar basal body rod protein FlgB</fullName>
    </recommendedName>
</protein>
<comment type="subunit">
    <text evidence="6">The basal body constitutes a major portion of the flagellar organelle and consists of a number of rings mounted on a central rod.</text>
</comment>
<gene>
    <name evidence="9" type="primary">flgB</name>
    <name evidence="9" type="ORF">Pla163_36370</name>
</gene>
<comment type="similarity">
    <text evidence="2 6">Belongs to the flagella basal body rod proteins family.</text>
</comment>
<dbReference type="AlphaFoldDB" id="A0A518D4U1"/>
<reference evidence="9 10" key="1">
    <citation type="submission" date="2019-02" db="EMBL/GenBank/DDBJ databases">
        <title>Deep-cultivation of Planctomycetes and their phenomic and genomic characterization uncovers novel biology.</title>
        <authorList>
            <person name="Wiegand S."/>
            <person name="Jogler M."/>
            <person name="Boedeker C."/>
            <person name="Pinto D."/>
            <person name="Vollmers J."/>
            <person name="Rivas-Marin E."/>
            <person name="Kohn T."/>
            <person name="Peeters S.H."/>
            <person name="Heuer A."/>
            <person name="Rast P."/>
            <person name="Oberbeckmann S."/>
            <person name="Bunk B."/>
            <person name="Jeske O."/>
            <person name="Meyerdierks A."/>
            <person name="Storesund J.E."/>
            <person name="Kallscheuer N."/>
            <person name="Luecker S."/>
            <person name="Lage O.M."/>
            <person name="Pohl T."/>
            <person name="Merkel B.J."/>
            <person name="Hornburger P."/>
            <person name="Mueller R.-W."/>
            <person name="Bruemmer F."/>
            <person name="Labrenz M."/>
            <person name="Spormann A.M."/>
            <person name="Op den Camp H."/>
            <person name="Overmann J."/>
            <person name="Amann R."/>
            <person name="Jetten M.S.M."/>
            <person name="Mascher T."/>
            <person name="Medema M.H."/>
            <person name="Devos D.P."/>
            <person name="Kaster A.-K."/>
            <person name="Ovreas L."/>
            <person name="Rohde M."/>
            <person name="Galperin M.Y."/>
            <person name="Jogler C."/>
        </authorList>
    </citation>
    <scope>NUCLEOTIDE SEQUENCE [LARGE SCALE GENOMIC DNA]</scope>
    <source>
        <strain evidence="9 10">Pla163</strain>
    </source>
</reference>
<evidence type="ECO:0000256" key="5">
    <source>
        <dbReference type="ARBA" id="ARBA00024934"/>
    </source>
</evidence>
<proteinExistence type="inferred from homology"/>
<dbReference type="NCBIfam" id="TIGR01396">
    <property type="entry name" value="FlgB"/>
    <property type="match status" value="1"/>
</dbReference>
<dbReference type="InterPro" id="IPR006300">
    <property type="entry name" value="FlgB"/>
</dbReference>
<evidence type="ECO:0000256" key="7">
    <source>
        <dbReference type="SAM" id="MobiDB-lite"/>
    </source>
</evidence>
<feature type="region of interest" description="Disordered" evidence="7">
    <location>
        <begin position="58"/>
        <end position="80"/>
    </location>
</feature>
<dbReference type="Pfam" id="PF00460">
    <property type="entry name" value="Flg_bb_rod"/>
    <property type="match status" value="1"/>
</dbReference>
<organism evidence="9 10">
    <name type="scientific">Rohdeia mirabilis</name>
    <dbReference type="NCBI Taxonomy" id="2528008"/>
    <lineage>
        <taxon>Bacteria</taxon>
        <taxon>Pseudomonadati</taxon>
        <taxon>Planctomycetota</taxon>
        <taxon>Planctomycetia</taxon>
        <taxon>Planctomycetia incertae sedis</taxon>
        <taxon>Rohdeia</taxon>
    </lineage>
</organism>
<dbReference type="InterPro" id="IPR001444">
    <property type="entry name" value="Flag_bb_rod_N"/>
</dbReference>
<keyword evidence="9" id="KW-0966">Cell projection</keyword>
<evidence type="ECO:0000313" key="9">
    <source>
        <dbReference type="EMBL" id="QDU86486.1"/>
    </source>
</evidence>
<evidence type="ECO:0000256" key="4">
    <source>
        <dbReference type="ARBA" id="ARBA00023143"/>
    </source>
</evidence>
<dbReference type="OrthoDB" id="9792068at2"/>
<comment type="function">
    <text evidence="5 6">Structural component of flagellum, the bacterial motility apparatus. Part of the rod structure of flagellar basal body.</text>
</comment>
<feature type="compositionally biased region" description="Polar residues" evidence="7">
    <location>
        <begin position="68"/>
        <end position="80"/>
    </location>
</feature>
<accession>A0A518D4U1</accession>
<keyword evidence="10" id="KW-1185">Reference proteome</keyword>
<evidence type="ECO:0000313" key="10">
    <source>
        <dbReference type="Proteomes" id="UP000319342"/>
    </source>
</evidence>
<evidence type="ECO:0000259" key="8">
    <source>
        <dbReference type="Pfam" id="PF00460"/>
    </source>
</evidence>
<dbReference type="RefSeq" id="WP_145191800.1">
    <property type="nucleotide sequence ID" value="NZ_CP036290.1"/>
</dbReference>
<keyword evidence="9" id="KW-0969">Cilium</keyword>
<sequence length="117" mass="12805">MNVTGNSDSLLLRLLDAATMRQGTIANNIANQSTPGYRRRTVAFEELVGPALAQGKDASRLEPVVQEDMTTPLRSDGNNVTPELEQVADQENRLRYETYVTILQGHYSLLGTAITGN</sequence>
<evidence type="ECO:0000256" key="3">
    <source>
        <dbReference type="ARBA" id="ARBA00014376"/>
    </source>
</evidence>
<evidence type="ECO:0000256" key="6">
    <source>
        <dbReference type="PIRNR" id="PIRNR002889"/>
    </source>
</evidence>
<dbReference type="EMBL" id="CP036290">
    <property type="protein sequence ID" value="QDU86486.1"/>
    <property type="molecule type" value="Genomic_DNA"/>
</dbReference>
<evidence type="ECO:0000256" key="2">
    <source>
        <dbReference type="ARBA" id="ARBA00009677"/>
    </source>
</evidence>
<feature type="domain" description="Flagellar basal body rod protein N-terminal" evidence="8">
    <location>
        <begin position="17"/>
        <end position="38"/>
    </location>
</feature>
<evidence type="ECO:0000256" key="1">
    <source>
        <dbReference type="ARBA" id="ARBA00004117"/>
    </source>
</evidence>
<dbReference type="GO" id="GO:0071973">
    <property type="term" value="P:bacterial-type flagellum-dependent cell motility"/>
    <property type="evidence" value="ECO:0007669"/>
    <property type="project" value="InterPro"/>
</dbReference>
<dbReference type="Proteomes" id="UP000319342">
    <property type="component" value="Chromosome"/>
</dbReference>
<keyword evidence="4 6" id="KW-0975">Bacterial flagellum</keyword>
<comment type="subcellular location">
    <subcellularLocation>
        <location evidence="1 6">Bacterial flagellum basal body</location>
    </subcellularLocation>
</comment>
<dbReference type="GO" id="GO:0030694">
    <property type="term" value="C:bacterial-type flagellum basal body, rod"/>
    <property type="evidence" value="ECO:0007669"/>
    <property type="project" value="InterPro"/>
</dbReference>
<dbReference type="PIRSF" id="PIRSF002889">
    <property type="entry name" value="Rod_FlgB"/>
    <property type="match status" value="1"/>
</dbReference>
<keyword evidence="9" id="KW-0282">Flagellum</keyword>
<name>A0A518D4U1_9BACT</name>